<dbReference type="EMBL" id="CP050296">
    <property type="protein sequence ID" value="QND60321.1"/>
    <property type="molecule type" value="Genomic_DNA"/>
</dbReference>
<evidence type="ECO:0000313" key="2">
    <source>
        <dbReference type="Proteomes" id="UP000515465"/>
    </source>
</evidence>
<sequence>MLNVRSNPAKNNKAPRGVFIFAHDGTAAFHQGLTAGIATQGADTRFGAILTAVRDHGVVLAMLPPWGQPFRLPTGRPVIALAEDLASGASGPGAFHRASLRRALKMAANIVVQSSQAPELYVVAAIAAARGEHVFLVDTGPKQEAQWVETIKALAPGRQVLLICEKPQGGIQ</sequence>
<evidence type="ECO:0000313" key="1">
    <source>
        <dbReference type="EMBL" id="QND60321.1"/>
    </source>
</evidence>
<reference evidence="2" key="1">
    <citation type="journal article" date="2020" name="Mol. Plant Microbe">
        <title>Rhizobial microsymbionts of the narrowly endemic Oxytropis species growing in Kamchatka are characterized by significant genetic diversity and possess a set of genes that are associated with T3SS and T6SS secretion systems and can affect the development of symbiosis.</title>
        <authorList>
            <person name="Safronova V."/>
            <person name="Guro P."/>
            <person name="Sazanova A."/>
            <person name="Kuznetsova I."/>
            <person name="Belimov A."/>
            <person name="Yakubov V."/>
            <person name="Chirak E."/>
            <person name="Afonin A."/>
            <person name="Gogolev Y."/>
            <person name="Andronov E."/>
            <person name="Tikhonovich I."/>
        </authorList>
    </citation>
    <scope>NUCLEOTIDE SEQUENCE [LARGE SCALE GENOMIC DNA]</scope>
    <source>
        <strain evidence="2">583</strain>
    </source>
</reference>
<accession>A0A7G6T0N9</accession>
<dbReference type="AlphaFoldDB" id="A0A7G6T0N9"/>
<dbReference type="Proteomes" id="UP000515465">
    <property type="component" value="Chromosome"/>
</dbReference>
<dbReference type="RefSeq" id="WP_183459143.1">
    <property type="nucleotide sequence ID" value="NZ_CP050296.1"/>
</dbReference>
<protein>
    <submittedName>
        <fullName evidence="1">Uncharacterized protein</fullName>
    </submittedName>
</protein>
<proteinExistence type="predicted"/>
<name>A0A7G6T0N9_9HYPH</name>
<organism evidence="1 2">
    <name type="scientific">Mesorhizobium huakuii</name>
    <dbReference type="NCBI Taxonomy" id="28104"/>
    <lineage>
        <taxon>Bacteria</taxon>
        <taxon>Pseudomonadati</taxon>
        <taxon>Pseudomonadota</taxon>
        <taxon>Alphaproteobacteria</taxon>
        <taxon>Hyphomicrobiales</taxon>
        <taxon>Phyllobacteriaceae</taxon>
        <taxon>Mesorhizobium</taxon>
    </lineage>
</organism>
<gene>
    <name evidence="1" type="ORF">HB778_30065</name>
</gene>